<keyword evidence="1" id="KW-0732">Signal</keyword>
<dbReference type="EMBL" id="JACHHZ010000008">
    <property type="protein sequence ID" value="MBB6096500.1"/>
    <property type="molecule type" value="Genomic_DNA"/>
</dbReference>
<dbReference type="RefSeq" id="WP_184335891.1">
    <property type="nucleotide sequence ID" value="NZ_JACHHZ010000008.1"/>
</dbReference>
<reference evidence="2 3" key="1">
    <citation type="submission" date="2020-08" db="EMBL/GenBank/DDBJ databases">
        <title>Genomic Encyclopedia of Type Strains, Phase IV (KMG-IV): sequencing the most valuable type-strain genomes for metagenomic binning, comparative biology and taxonomic classification.</title>
        <authorList>
            <person name="Goeker M."/>
        </authorList>
    </citation>
    <scope>NUCLEOTIDE SEQUENCE [LARGE SCALE GENOMIC DNA]</scope>
    <source>
        <strain evidence="2 3">DSM 26723</strain>
    </source>
</reference>
<dbReference type="Pfam" id="PF08309">
    <property type="entry name" value="LVIVD"/>
    <property type="match status" value="1"/>
</dbReference>
<organism evidence="2 3">
    <name type="scientific">Povalibacter uvarum</name>
    <dbReference type="NCBI Taxonomy" id="732238"/>
    <lineage>
        <taxon>Bacteria</taxon>
        <taxon>Pseudomonadati</taxon>
        <taxon>Pseudomonadota</taxon>
        <taxon>Gammaproteobacteria</taxon>
        <taxon>Steroidobacterales</taxon>
        <taxon>Steroidobacteraceae</taxon>
        <taxon>Povalibacter</taxon>
    </lineage>
</organism>
<accession>A0A841HWB8</accession>
<sequence length="428" mass="47015">MRMVAGFIALLFAVVAAASGADAIPPGWQAKDVRPVSYVNLKAQRGFKLTMKRTDADRWYLFVGTTNPGGFHVIDVTDPAKPAIAKVIESERGSAQITSSGDLLLLGAQLPFTDRGTPRPFRQPPQDMDLVTLWDIKDPLNPQKLSGFAARGWGTHRNGYFGGKYAYLAAFVDGYQGQSILLTLDVSDPRHPTEVGRWWWPGQRDNDGVERIPMAFHGAPALNRDGTMMTLAYAPGIVNLDVRDPANPKIIGRIDFSPLTQVGPPSMHTALRLPNDYVFFSTEPEKPGCESETLAQAGIINNRDPANPLLVARFGRPSAPPGAAYKTFCDLKGRFGLHNVNAETHLPVTEKPVNRMFATYFLAGLRVYDISNPLFPTEVAYFVPPIPDWDKGHRGVEDVLVDTRGYAYMTNGSEGGIWIVRYTGATKN</sequence>
<keyword evidence="3" id="KW-1185">Reference proteome</keyword>
<evidence type="ECO:0000256" key="1">
    <source>
        <dbReference type="SAM" id="SignalP"/>
    </source>
</evidence>
<evidence type="ECO:0000313" key="2">
    <source>
        <dbReference type="EMBL" id="MBB6096500.1"/>
    </source>
</evidence>
<dbReference type="InterPro" id="IPR013211">
    <property type="entry name" value="LVIVD"/>
</dbReference>
<comment type="caution">
    <text evidence="2">The sequence shown here is derived from an EMBL/GenBank/DDBJ whole genome shotgun (WGS) entry which is preliminary data.</text>
</comment>
<protein>
    <recommendedName>
        <fullName evidence="4">LVIVD repeat-containing protein</fullName>
    </recommendedName>
</protein>
<evidence type="ECO:0000313" key="3">
    <source>
        <dbReference type="Proteomes" id="UP000588068"/>
    </source>
</evidence>
<evidence type="ECO:0008006" key="4">
    <source>
        <dbReference type="Google" id="ProtNLM"/>
    </source>
</evidence>
<feature type="signal peptide" evidence="1">
    <location>
        <begin position="1"/>
        <end position="23"/>
    </location>
</feature>
<dbReference type="Proteomes" id="UP000588068">
    <property type="component" value="Unassembled WGS sequence"/>
</dbReference>
<proteinExistence type="predicted"/>
<dbReference type="AlphaFoldDB" id="A0A841HWB8"/>
<gene>
    <name evidence="2" type="ORF">HNQ60_005422</name>
</gene>
<name>A0A841HWB8_9GAMM</name>
<feature type="chain" id="PRO_5032515493" description="LVIVD repeat-containing protein" evidence="1">
    <location>
        <begin position="24"/>
        <end position="428"/>
    </location>
</feature>